<organism evidence="2 3">
    <name type="scientific">Rangifer tarandus platyrhynchus</name>
    <name type="common">Svalbard reindeer</name>
    <dbReference type="NCBI Taxonomy" id="3082113"/>
    <lineage>
        <taxon>Eukaryota</taxon>
        <taxon>Metazoa</taxon>
        <taxon>Chordata</taxon>
        <taxon>Craniata</taxon>
        <taxon>Vertebrata</taxon>
        <taxon>Euteleostomi</taxon>
        <taxon>Mammalia</taxon>
        <taxon>Eutheria</taxon>
        <taxon>Laurasiatheria</taxon>
        <taxon>Artiodactyla</taxon>
        <taxon>Ruminantia</taxon>
        <taxon>Pecora</taxon>
        <taxon>Cervidae</taxon>
        <taxon>Odocoileinae</taxon>
        <taxon>Rangifer</taxon>
    </lineage>
</organism>
<accession>A0ABN8ZPI3</accession>
<reference evidence="2" key="1">
    <citation type="submission" date="2023-04" db="EMBL/GenBank/DDBJ databases">
        <authorList>
            <consortium name="ELIXIR-Norway"/>
        </authorList>
    </citation>
    <scope>NUCLEOTIDE SEQUENCE [LARGE SCALE GENOMIC DNA]</scope>
</reference>
<name>A0ABN8ZPI3_RANTA</name>
<protein>
    <submittedName>
        <fullName evidence="2">Uncharacterized protein</fullName>
    </submittedName>
</protein>
<gene>
    <name evidence="2" type="ORF">MRATA1EN1_LOCUS23649</name>
</gene>
<evidence type="ECO:0000313" key="2">
    <source>
        <dbReference type="EMBL" id="CAI9174687.1"/>
    </source>
</evidence>
<sequence length="106" mass="11622">MIRDEEHAQKGFMLACGFYVVDGSPCSVCSRDLQSRAEAPATWSLLLASASGTEDGTVEACQPRREKRTRSNHNELPQHSPDDNCLPVVLLESTLELEALAAKQHV</sequence>
<keyword evidence="3" id="KW-1185">Reference proteome</keyword>
<evidence type="ECO:0000256" key="1">
    <source>
        <dbReference type="SAM" id="MobiDB-lite"/>
    </source>
</evidence>
<dbReference type="Proteomes" id="UP001176941">
    <property type="component" value="Chromosome 4"/>
</dbReference>
<feature type="region of interest" description="Disordered" evidence="1">
    <location>
        <begin position="53"/>
        <end position="82"/>
    </location>
</feature>
<dbReference type="EMBL" id="OX459940">
    <property type="protein sequence ID" value="CAI9174687.1"/>
    <property type="molecule type" value="Genomic_DNA"/>
</dbReference>
<proteinExistence type="predicted"/>
<evidence type="ECO:0000313" key="3">
    <source>
        <dbReference type="Proteomes" id="UP001176941"/>
    </source>
</evidence>